<keyword evidence="4" id="KW-1185">Reference proteome</keyword>
<dbReference type="Pfam" id="PF11283">
    <property type="entry name" value="DUF3084"/>
    <property type="match status" value="1"/>
</dbReference>
<reference evidence="3 4" key="1">
    <citation type="submission" date="2017-06" db="EMBL/GenBank/DDBJ databases">
        <authorList>
            <consortium name="Pathogen Informatics"/>
        </authorList>
    </citation>
    <scope>NUCLEOTIDE SEQUENCE [LARGE SCALE GENOMIC DNA]</scope>
    <source>
        <strain evidence="3 4">NCTC12018</strain>
    </source>
</reference>
<dbReference type="AlphaFoldDB" id="A0A239YMQ3"/>
<dbReference type="KEGG" id="vrm:44547418_00572"/>
<dbReference type="EMBL" id="LT906470">
    <property type="protein sequence ID" value="SNV60389.1"/>
    <property type="molecule type" value="Genomic_DNA"/>
</dbReference>
<evidence type="ECO:0000313" key="4">
    <source>
        <dbReference type="Proteomes" id="UP000214973"/>
    </source>
</evidence>
<protein>
    <submittedName>
        <fullName evidence="3">Uncharacterized protein conserved in bacteria with the myosin-like domain</fullName>
    </submittedName>
</protein>
<name>A0A239YMQ3_9FIRM</name>
<keyword evidence="2" id="KW-0812">Transmembrane</keyword>
<dbReference type="InterPro" id="IPR021435">
    <property type="entry name" value="DUF3084"/>
</dbReference>
<evidence type="ECO:0000256" key="2">
    <source>
        <dbReference type="SAM" id="Phobius"/>
    </source>
</evidence>
<sequence>MLVGLKILIIIALMGGIIAYMGDKLGTKIGKRRMSLFGLRPKHTSIIVTIVTGLLVAAATVGVLTFTSQSVRTALFGMDKLRSDMKQLNEEVAAKTQELIRGKALLEQNKQELQERMNEIEQIRREVETTRAELESAQAAKDATEAELATLQSSYAQVSQKLTDLEATRAKMEAHIAELQNTQEQLQNGIIHLREGTILFQVDQLLAQAVVRPGLSEEDSHNAIKNIIDDTNQLVMRRLGITDTGQYVVYVDRQNVEIATQKLIGAKTPMVVQVVAAGNIIAGEPAVATIQVYPQQFIFKNGEVIHSTVMDGGSNAQSAMLQFLKQVNENAKAKGVIPDSLTGDIGTIPGDDLFAAIRRIGMMHGKVHVEAYVDGDTYSSGPVHIKLRITQMPDIDRKSRMQ</sequence>
<feature type="coiled-coil region" evidence="1">
    <location>
        <begin position="78"/>
        <end position="189"/>
    </location>
</feature>
<organism evidence="3 4">
    <name type="scientific">Veillonella rodentium</name>
    <dbReference type="NCBI Taxonomy" id="248315"/>
    <lineage>
        <taxon>Bacteria</taxon>
        <taxon>Bacillati</taxon>
        <taxon>Bacillota</taxon>
        <taxon>Negativicutes</taxon>
        <taxon>Veillonellales</taxon>
        <taxon>Veillonellaceae</taxon>
        <taxon>Veillonella</taxon>
    </lineage>
</organism>
<dbReference type="Gene3D" id="1.10.287.1490">
    <property type="match status" value="1"/>
</dbReference>
<accession>A0A239YMQ3</accession>
<keyword evidence="2" id="KW-0472">Membrane</keyword>
<evidence type="ECO:0000313" key="3">
    <source>
        <dbReference type="EMBL" id="SNV60389.1"/>
    </source>
</evidence>
<keyword evidence="2" id="KW-1133">Transmembrane helix</keyword>
<dbReference type="Proteomes" id="UP000214973">
    <property type="component" value="Chromosome 1"/>
</dbReference>
<feature type="transmembrane region" description="Helical" evidence="2">
    <location>
        <begin position="44"/>
        <end position="66"/>
    </location>
</feature>
<dbReference type="RefSeq" id="WP_095065557.1">
    <property type="nucleotide sequence ID" value="NZ_LT906470.1"/>
</dbReference>
<feature type="transmembrane region" description="Helical" evidence="2">
    <location>
        <begin position="6"/>
        <end position="23"/>
    </location>
</feature>
<keyword evidence="1" id="KW-0175">Coiled coil</keyword>
<evidence type="ECO:0000256" key="1">
    <source>
        <dbReference type="SAM" id="Coils"/>
    </source>
</evidence>
<gene>
    <name evidence="3" type="ORF">SAMEA44547418_00572</name>
</gene>
<proteinExistence type="predicted"/>